<name>U2DXT3_9MOLU</name>
<comment type="caution">
    <text evidence="1">The sequence shown here is derived from an EMBL/GenBank/DDBJ whole genome shotgun (WGS) entry which is preliminary data.</text>
</comment>
<dbReference type="STRING" id="1033810.HLPCO_000676"/>
<dbReference type="PANTHER" id="PTHR43649:SF12">
    <property type="entry name" value="DIACETYLCHITOBIOSE BINDING PROTEIN DASA"/>
    <property type="match status" value="1"/>
</dbReference>
<reference evidence="1 2" key="1">
    <citation type="journal article" date="2011" name="J. Bacteriol.">
        <title>Genome sequence of Haloplasma contractile, an unusual contractile bacterium from a deep-sea anoxic brine lake.</title>
        <authorList>
            <person name="Antunes A."/>
            <person name="Alam I."/>
            <person name="El Dorry H."/>
            <person name="Siam R."/>
            <person name="Robertson A."/>
            <person name="Bajic V.B."/>
            <person name="Stingl U."/>
        </authorList>
    </citation>
    <scope>NUCLEOTIDE SEQUENCE [LARGE SCALE GENOMIC DNA]</scope>
    <source>
        <strain evidence="1 2">SSD-17B</strain>
    </source>
</reference>
<gene>
    <name evidence="1" type="ORF">HLPCO_000676</name>
</gene>
<dbReference type="SUPFAM" id="SSF53850">
    <property type="entry name" value="Periplasmic binding protein-like II"/>
    <property type="match status" value="1"/>
</dbReference>
<organism evidence="1 2">
    <name type="scientific">Haloplasma contractile SSD-17B</name>
    <dbReference type="NCBI Taxonomy" id="1033810"/>
    <lineage>
        <taxon>Bacteria</taxon>
        <taxon>Bacillati</taxon>
        <taxon>Mycoplasmatota</taxon>
        <taxon>Mollicutes</taxon>
        <taxon>Haloplasmatales</taxon>
        <taxon>Haloplasmataceae</taxon>
        <taxon>Haloplasma</taxon>
    </lineage>
</organism>
<dbReference type="PANTHER" id="PTHR43649">
    <property type="entry name" value="ARABINOSE-BINDING PROTEIN-RELATED"/>
    <property type="match status" value="1"/>
</dbReference>
<accession>U2DXT3</accession>
<evidence type="ECO:0000313" key="2">
    <source>
        <dbReference type="Proteomes" id="UP000005707"/>
    </source>
</evidence>
<dbReference type="InParanoid" id="U2DXT3"/>
<dbReference type="EMBL" id="AFNU02000002">
    <property type="protein sequence ID" value="ERJ13067.1"/>
    <property type="molecule type" value="Genomic_DNA"/>
</dbReference>
<sequence>MVCIVVLYKHYYWSKFNKEYRKFTFKIKQDYNIILVSVNRFLIKENDEEDLYMKKLVTLMFATAVILTLAACGGNSGTQTTDPGNGFSTNNDLFGDKTVEEWKEYYGDIIDIDEDDNGTPDWQEREMEIVYASHFYDDEDEYNTLFRNALKWADQYDNITVVRDQRFKKSAGDDFAQLELLVAAAQEGTMPDIYYSPLSAEVYDQDLSLDLTPYLRTDEEATFIRQNAMDFMKSYDGEEIYGVAYMSVAQMPAINVGLLKENNIEVPGYDWTYEEYEALREKVGALTDAGNQCIYPGIIDFSQHGPNYFDSIPNGWMGFNLDTQRFDFESAEKFGEWFEQVAEEGDKGWHFYDLEEDQRPTACENFGWPWGDGKQAIDNIWFYSLSFDIDALVGERELEVDIYPMPEAPEGGQTALHAYYDTFSLSYELEQDPVRAQAVYDLAKWLSYGEAGTAARWGLIDDDIAEHGESYDAFIEDGGVEEDWPTVHPSTHLMDYIMGWPITANPTVMENHPFVKGFAEDSAFAIYNFDAFKDPEFQKQLSDPVAYPRQIPAAAKAYTHLNTWDIKEQIRLEGYNYDDIAGDWDEEMNTFLDDYLRNYSK</sequence>
<dbReference type="eggNOG" id="ENOG502ZB5E">
    <property type="taxonomic scope" value="Bacteria"/>
</dbReference>
<dbReference type="AlphaFoldDB" id="U2DXT3"/>
<dbReference type="Proteomes" id="UP000005707">
    <property type="component" value="Unassembled WGS sequence"/>
</dbReference>
<dbReference type="InterPro" id="IPR050490">
    <property type="entry name" value="Bact_solute-bd_prot1"/>
</dbReference>
<dbReference type="Gene3D" id="3.40.190.10">
    <property type="entry name" value="Periplasmic binding protein-like II"/>
    <property type="match status" value="1"/>
</dbReference>
<reference evidence="1 2" key="2">
    <citation type="journal article" date="2013" name="PLoS ONE">
        <title>INDIGO - INtegrated Data Warehouse of MIcrobial GenOmes with Examples from the Red Sea Extremophiles.</title>
        <authorList>
            <person name="Alam I."/>
            <person name="Antunes A."/>
            <person name="Kamau A.A."/>
            <person name="Ba Alawi W."/>
            <person name="Kalkatawi M."/>
            <person name="Stingl U."/>
            <person name="Bajic V.B."/>
        </authorList>
    </citation>
    <scope>NUCLEOTIDE SEQUENCE [LARGE SCALE GENOMIC DNA]</scope>
    <source>
        <strain evidence="1 2">SSD-17B</strain>
    </source>
</reference>
<evidence type="ECO:0000313" key="1">
    <source>
        <dbReference type="EMBL" id="ERJ13067.1"/>
    </source>
</evidence>
<proteinExistence type="predicted"/>
<keyword evidence="2" id="KW-1185">Reference proteome</keyword>
<protein>
    <submittedName>
        <fullName evidence="1">Uncharacterized protein</fullName>
    </submittedName>
</protein>